<dbReference type="InterPro" id="IPR008972">
    <property type="entry name" value="Cupredoxin"/>
</dbReference>
<feature type="domain" description="Plastocyanin-like" evidence="6">
    <location>
        <begin position="386"/>
        <end position="502"/>
    </location>
</feature>
<organism evidence="8 9">
    <name type="scientific">Labrys okinawensis</name>
    <dbReference type="NCBI Taxonomy" id="346911"/>
    <lineage>
        <taxon>Bacteria</taxon>
        <taxon>Pseudomonadati</taxon>
        <taxon>Pseudomonadota</taxon>
        <taxon>Alphaproteobacteria</taxon>
        <taxon>Hyphomicrobiales</taxon>
        <taxon>Xanthobacteraceae</taxon>
        <taxon>Labrys</taxon>
    </lineage>
</organism>
<dbReference type="EMBL" id="PUEJ01000004">
    <property type="protein sequence ID" value="PRH87686.1"/>
    <property type="molecule type" value="Genomic_DNA"/>
</dbReference>
<evidence type="ECO:0000313" key="9">
    <source>
        <dbReference type="Proteomes" id="UP000237682"/>
    </source>
</evidence>
<evidence type="ECO:0000256" key="2">
    <source>
        <dbReference type="ARBA" id="ARBA00023002"/>
    </source>
</evidence>
<dbReference type="OrthoDB" id="9757546at2"/>
<dbReference type="SUPFAM" id="SSF49503">
    <property type="entry name" value="Cupredoxins"/>
    <property type="match status" value="3"/>
</dbReference>
<dbReference type="CDD" id="cd13902">
    <property type="entry name" value="CuRO_3_McoC_like"/>
    <property type="match status" value="1"/>
</dbReference>
<comment type="caution">
    <text evidence="8">The sequence shown here is derived from an EMBL/GenBank/DDBJ whole genome shotgun (WGS) entry which is preliminary data.</text>
</comment>
<keyword evidence="1" id="KW-0479">Metal-binding</keyword>
<dbReference type="Gene3D" id="2.60.40.420">
    <property type="entry name" value="Cupredoxins - blue copper proteins"/>
    <property type="match status" value="3"/>
</dbReference>
<evidence type="ECO:0000256" key="3">
    <source>
        <dbReference type="SAM" id="MobiDB-lite"/>
    </source>
</evidence>
<evidence type="ECO:0000256" key="1">
    <source>
        <dbReference type="ARBA" id="ARBA00022723"/>
    </source>
</evidence>
<dbReference type="GO" id="GO:0016491">
    <property type="term" value="F:oxidoreductase activity"/>
    <property type="evidence" value="ECO:0007669"/>
    <property type="project" value="UniProtKB-KW"/>
</dbReference>
<dbReference type="GO" id="GO:0005507">
    <property type="term" value="F:copper ion binding"/>
    <property type="evidence" value="ECO:0007669"/>
    <property type="project" value="InterPro"/>
</dbReference>
<dbReference type="AlphaFoldDB" id="A0A2S9QEB0"/>
<evidence type="ECO:0000313" key="8">
    <source>
        <dbReference type="EMBL" id="PRH87686.1"/>
    </source>
</evidence>
<dbReference type="InterPro" id="IPR011707">
    <property type="entry name" value="Cu-oxidase-like_N"/>
</dbReference>
<dbReference type="Proteomes" id="UP000237682">
    <property type="component" value="Unassembled WGS sequence"/>
</dbReference>
<protein>
    <submittedName>
        <fullName evidence="8">Copper oxidase</fullName>
    </submittedName>
</protein>
<gene>
    <name evidence="8" type="ORF">C5L14_13385</name>
</gene>
<dbReference type="RefSeq" id="WP_105862616.1">
    <property type="nucleotide sequence ID" value="NZ_PUEJ01000004.1"/>
</dbReference>
<name>A0A2S9QEB0_9HYPH</name>
<feature type="chain" id="PRO_5015748032" evidence="4">
    <location>
        <begin position="23"/>
        <end position="504"/>
    </location>
</feature>
<feature type="domain" description="Plastocyanin-like" evidence="7">
    <location>
        <begin position="87"/>
        <end position="199"/>
    </location>
</feature>
<feature type="region of interest" description="Disordered" evidence="3">
    <location>
        <begin position="27"/>
        <end position="64"/>
    </location>
</feature>
<dbReference type="PANTHER" id="PTHR11709:SF2">
    <property type="entry name" value="MULTICOPPER OXIDASE LPR1"/>
    <property type="match status" value="1"/>
</dbReference>
<dbReference type="Pfam" id="PF07731">
    <property type="entry name" value="Cu-oxidase_2"/>
    <property type="match status" value="1"/>
</dbReference>
<dbReference type="Pfam" id="PF00394">
    <property type="entry name" value="Cu-oxidase"/>
    <property type="match status" value="1"/>
</dbReference>
<dbReference type="Pfam" id="PF07732">
    <property type="entry name" value="Cu-oxidase_3"/>
    <property type="match status" value="1"/>
</dbReference>
<accession>A0A2S9QEB0</accession>
<keyword evidence="4" id="KW-0732">Signal</keyword>
<keyword evidence="2" id="KW-0560">Oxidoreductase</keyword>
<feature type="signal peptide" evidence="4">
    <location>
        <begin position="1"/>
        <end position="22"/>
    </location>
</feature>
<evidence type="ECO:0000256" key="4">
    <source>
        <dbReference type="SAM" id="SignalP"/>
    </source>
</evidence>
<dbReference type="InterPro" id="IPR002355">
    <property type="entry name" value="Cu_oxidase_Cu_BS"/>
</dbReference>
<dbReference type="InterPro" id="IPR001117">
    <property type="entry name" value="Cu-oxidase_2nd"/>
</dbReference>
<proteinExistence type="predicted"/>
<dbReference type="PROSITE" id="PS00080">
    <property type="entry name" value="MULTICOPPER_OXIDASE2"/>
    <property type="match status" value="1"/>
</dbReference>
<sequence length="504" mass="55100">MNRREFLLSGVAALVISGPAAAQMQDHSKHGMHDMPGMSGEDGKTAAPEALPTLPEGAPLRDLPRLANRADEPGRFEAELTAKPAIVRFAEGIDTPILAYNGEAPGPLIEVTEGDKVAIRFANRLFRWETTIHWHGMPVPADQDGNPMDPVLSGGERLYAFELPEGSAGSYWYHPHPHGRTAEQVYLGLAGAFIVKPRQDPIPAAYGDTPLFFTDLRLAADGLIPANTMADLMNGRVGDHVLVNGQKKPTLTLPAGSRRRFRLFNASNARFLHLTFGEAAMTLIGSDGGLLEAPVTGRRTIDLAPGERAEIVVAFDRPGRLVLRTEDVDHGWMGPGRPDMAAELMTVEVTADKAEPAPALPARLRSIADLGSPAVRRRFEFTETMSMGEGGMKMAFLINGTSFDMNRVDVVTKAGQTELWEVVNRADMDHPFHLHGTQFQVAETERDGRVSKAPYRAWKDTVNVARGETVRLLVRQDLPGPRMYHCHILEHEQLGMMGVAEVQA</sequence>
<dbReference type="InterPro" id="IPR011706">
    <property type="entry name" value="Cu-oxidase_C"/>
</dbReference>
<feature type="domain" description="Plastocyanin-like" evidence="5">
    <location>
        <begin position="235"/>
        <end position="320"/>
    </location>
</feature>
<reference evidence="8 9" key="1">
    <citation type="submission" date="2018-02" db="EMBL/GenBank/DDBJ databases">
        <title>Whole genome sequencing of endophytic bacterium.</title>
        <authorList>
            <person name="Eedara R."/>
            <person name="Podile A.R."/>
        </authorList>
    </citation>
    <scope>NUCLEOTIDE SEQUENCE [LARGE SCALE GENOMIC DNA]</scope>
    <source>
        <strain evidence="8 9">RP1T</strain>
    </source>
</reference>
<evidence type="ECO:0000259" key="6">
    <source>
        <dbReference type="Pfam" id="PF07731"/>
    </source>
</evidence>
<dbReference type="InterPro" id="IPR045087">
    <property type="entry name" value="Cu-oxidase_fam"/>
</dbReference>
<evidence type="ECO:0000259" key="5">
    <source>
        <dbReference type="Pfam" id="PF00394"/>
    </source>
</evidence>
<evidence type="ECO:0000259" key="7">
    <source>
        <dbReference type="Pfam" id="PF07732"/>
    </source>
</evidence>
<keyword evidence="9" id="KW-1185">Reference proteome</keyword>
<dbReference type="PANTHER" id="PTHR11709">
    <property type="entry name" value="MULTI-COPPER OXIDASE"/>
    <property type="match status" value="1"/>
</dbReference>